<feature type="domain" description="CSC1/OSCA1-like cytosolic" evidence="11">
    <location>
        <begin position="192"/>
        <end position="405"/>
    </location>
</feature>
<feature type="transmembrane region" description="Helical" evidence="8">
    <location>
        <begin position="619"/>
        <end position="640"/>
    </location>
</feature>
<feature type="transmembrane region" description="Helical" evidence="8">
    <location>
        <begin position="660"/>
        <end position="684"/>
    </location>
</feature>
<dbReference type="Pfam" id="PF13967">
    <property type="entry name" value="RSN1_TM"/>
    <property type="match status" value="1"/>
</dbReference>
<dbReference type="PANTHER" id="PTHR13018:SF5">
    <property type="entry name" value="RE44586P"/>
    <property type="match status" value="1"/>
</dbReference>
<feature type="transmembrane region" description="Helical" evidence="8">
    <location>
        <begin position="554"/>
        <end position="573"/>
    </location>
</feature>
<feature type="transmembrane region" description="Helical" evidence="8">
    <location>
        <begin position="32"/>
        <end position="51"/>
    </location>
</feature>
<keyword evidence="5 8" id="KW-1133">Transmembrane helix</keyword>
<dbReference type="EMBL" id="HBIJ01023487">
    <property type="protein sequence ID" value="CAE0374720.1"/>
    <property type="molecule type" value="Transcribed_RNA"/>
</dbReference>
<organism evidence="12">
    <name type="scientific">Aureoumbra lagunensis</name>
    <dbReference type="NCBI Taxonomy" id="44058"/>
    <lineage>
        <taxon>Eukaryota</taxon>
        <taxon>Sar</taxon>
        <taxon>Stramenopiles</taxon>
        <taxon>Ochrophyta</taxon>
        <taxon>Pelagophyceae</taxon>
        <taxon>Pelagomonadales</taxon>
        <taxon>Aureoumbra</taxon>
    </lineage>
</organism>
<dbReference type="Pfam" id="PF02714">
    <property type="entry name" value="RSN1_7TM"/>
    <property type="match status" value="1"/>
</dbReference>
<proteinExistence type="inferred from homology"/>
<dbReference type="PANTHER" id="PTHR13018">
    <property type="entry name" value="PROBABLE MEMBRANE PROTEIN DUF221-RELATED"/>
    <property type="match status" value="1"/>
</dbReference>
<evidence type="ECO:0000256" key="4">
    <source>
        <dbReference type="ARBA" id="ARBA00022692"/>
    </source>
</evidence>
<dbReference type="Pfam" id="PF14703">
    <property type="entry name" value="PHM7_cyt"/>
    <property type="match status" value="1"/>
</dbReference>
<feature type="domain" description="CSC1/OSCA1-like 7TM region" evidence="9">
    <location>
        <begin position="428"/>
        <end position="687"/>
    </location>
</feature>
<feature type="transmembrane region" description="Helical" evidence="8">
    <location>
        <begin position="696"/>
        <end position="713"/>
    </location>
</feature>
<evidence type="ECO:0000256" key="6">
    <source>
        <dbReference type="ARBA" id="ARBA00023136"/>
    </source>
</evidence>
<evidence type="ECO:0000256" key="3">
    <source>
        <dbReference type="ARBA" id="ARBA00022448"/>
    </source>
</evidence>
<dbReference type="GO" id="GO:0005227">
    <property type="term" value="F:calcium-activated cation channel activity"/>
    <property type="evidence" value="ECO:0007669"/>
    <property type="project" value="InterPro"/>
</dbReference>
<evidence type="ECO:0000259" key="9">
    <source>
        <dbReference type="Pfam" id="PF02714"/>
    </source>
</evidence>
<feature type="transmembrane region" description="Helical" evidence="8">
    <location>
        <begin position="150"/>
        <end position="171"/>
    </location>
</feature>
<dbReference type="InterPro" id="IPR032880">
    <property type="entry name" value="CSC1/OSCA1-like_N"/>
</dbReference>
<protein>
    <recommendedName>
        <fullName evidence="13">CSC1/OSCA1-like 7TM region domain-containing protein</fullName>
    </recommendedName>
</protein>
<evidence type="ECO:0000256" key="2">
    <source>
        <dbReference type="ARBA" id="ARBA00007779"/>
    </source>
</evidence>
<feature type="transmembrane region" description="Helical" evidence="8">
    <location>
        <begin position="517"/>
        <end position="542"/>
    </location>
</feature>
<dbReference type="InterPro" id="IPR027815">
    <property type="entry name" value="CSC1/OSCA1-like_cyt"/>
</dbReference>
<dbReference type="AlphaFoldDB" id="A0A7S3K4I7"/>
<keyword evidence="6 8" id="KW-0472">Membrane</keyword>
<accession>A0A7S3K4I7</accession>
<dbReference type="InterPro" id="IPR045122">
    <property type="entry name" value="Csc1-like"/>
</dbReference>
<feature type="domain" description="CSC1/OSCA1-like N-terminal transmembrane" evidence="10">
    <location>
        <begin position="31"/>
        <end position="166"/>
    </location>
</feature>
<evidence type="ECO:0008006" key="13">
    <source>
        <dbReference type="Google" id="ProtNLM"/>
    </source>
</evidence>
<comment type="subcellular location">
    <subcellularLocation>
        <location evidence="1">Membrane</location>
        <topology evidence="1">Multi-pass membrane protein</topology>
    </subcellularLocation>
</comment>
<evidence type="ECO:0000256" key="5">
    <source>
        <dbReference type="ARBA" id="ARBA00022989"/>
    </source>
</evidence>
<evidence type="ECO:0000313" key="12">
    <source>
        <dbReference type="EMBL" id="CAE0374720.1"/>
    </source>
</evidence>
<evidence type="ECO:0000256" key="1">
    <source>
        <dbReference type="ARBA" id="ARBA00004141"/>
    </source>
</evidence>
<feature type="transmembrane region" description="Helical" evidence="8">
    <location>
        <begin position="108"/>
        <end position="126"/>
    </location>
</feature>
<evidence type="ECO:0000259" key="11">
    <source>
        <dbReference type="Pfam" id="PF14703"/>
    </source>
</evidence>
<evidence type="ECO:0000259" key="10">
    <source>
        <dbReference type="Pfam" id="PF13967"/>
    </source>
</evidence>
<feature type="compositionally biased region" description="Polar residues" evidence="7">
    <location>
        <begin position="810"/>
        <end position="825"/>
    </location>
</feature>
<name>A0A7S3K4I7_9STRA</name>
<reference evidence="12" key="1">
    <citation type="submission" date="2021-01" db="EMBL/GenBank/DDBJ databases">
        <authorList>
            <person name="Corre E."/>
            <person name="Pelletier E."/>
            <person name="Niang G."/>
            <person name="Scheremetjew M."/>
            <person name="Finn R."/>
            <person name="Kale V."/>
            <person name="Holt S."/>
            <person name="Cochrane G."/>
            <person name="Meng A."/>
            <person name="Brown T."/>
            <person name="Cohen L."/>
        </authorList>
    </citation>
    <scope>NUCLEOTIDE SEQUENCE</scope>
    <source>
        <strain evidence="12">CCMP1510</strain>
    </source>
</reference>
<feature type="transmembrane region" description="Helical" evidence="8">
    <location>
        <begin position="466"/>
        <end position="496"/>
    </location>
</feature>
<evidence type="ECO:0000256" key="8">
    <source>
        <dbReference type="SAM" id="Phobius"/>
    </source>
</evidence>
<evidence type="ECO:0000256" key="7">
    <source>
        <dbReference type="SAM" id="MobiDB-lite"/>
    </source>
</evidence>
<dbReference type="GO" id="GO:0005886">
    <property type="term" value="C:plasma membrane"/>
    <property type="evidence" value="ECO:0007669"/>
    <property type="project" value="TreeGrafter"/>
</dbReference>
<feature type="region of interest" description="Disordered" evidence="7">
    <location>
        <begin position="804"/>
        <end position="825"/>
    </location>
</feature>
<dbReference type="InterPro" id="IPR003864">
    <property type="entry name" value="CSC1/OSCA1-like_7TM"/>
</dbReference>
<sequence length="825" mass="94266">MVDTTLAPAIASDNSNNDWDVGTGGTWTELGAAFQVNGLWALGLVAFFELGRIRYTTMYKSKSNISSFDRKRPLAWILPLLAIDDDTLCARVGVDGYVSILYIKTMKMVFGIVAFFGVLVLIPVYATGGGGRDGFYSITIDNLPKRSTRFFAPLFALILLTVLMCMGMEFASREFLRRRRQYLIERKTRNHVQVERIPRHLRSDSTLCQYFQKLFGSDKISSAYIYINLNDLETKLKKRDFLVQQYERQLVKTIKSNENTSAGTTEHCCPLLAPKSNQNNVALNQDNNAQEIGRRLDLANHAFLDAKALALKREDELAQVETTTRRSSGLTRQILATASATTMRSAATTLGLDFTESYHASSSGLVTTSSLGVATTVAQLALTESPLDIEVIGLAPEPQDLIWRNSCVPIQRIEWREKLIDIGCYLTAAFAWTPLVTFIQLLSNLEQVAKFKHMHFLRPFLRKKKYAYLSALVSGYLPVILMIFFMAAIPFILYYIDIYYIRHKTYSNIQNFIGRRYFCFQLVTLFITVFTGSVSSLLHDFWHDPATVTHKFGLGLPLIADYFAILIISKMLFSTTQELSLVWPYINRRKFDPLFLRPAKIQSYCVGSKVPDLFMVSSIALVYSIIAPLISCFAFLYFWLSEIVFKRQLLFVYHNTYERGGFYVWDAVILFSCLGLALSHIIFISFFSIQERYNEAAITAILPGFIYLHYYRLQKFYIHPAKFLDRETAVERNLFQFYPQKKDQDSNDTNFSFKYRHPALLTDSLDAATVRARLSTALQNKEKNEHTPKDEHIIESSRYDERGLSIPTLRRQSSPSPTQNDMTMV</sequence>
<gene>
    <name evidence="12" type="ORF">ALAG00032_LOCUS15524</name>
</gene>
<feature type="transmembrane region" description="Helical" evidence="8">
    <location>
        <begin position="422"/>
        <end position="442"/>
    </location>
</feature>
<comment type="similarity">
    <text evidence="2">Belongs to the CSC1 (TC 1.A.17) family.</text>
</comment>
<keyword evidence="4 8" id="KW-0812">Transmembrane</keyword>
<keyword evidence="3" id="KW-0813">Transport</keyword>